<dbReference type="Proteomes" id="UP000736672">
    <property type="component" value="Unassembled WGS sequence"/>
</dbReference>
<evidence type="ECO:0008006" key="5">
    <source>
        <dbReference type="Google" id="ProtNLM"/>
    </source>
</evidence>
<dbReference type="EMBL" id="JAGTJS010000021">
    <property type="protein sequence ID" value="KAH7239790.1"/>
    <property type="molecule type" value="Genomic_DNA"/>
</dbReference>
<sequence>LFHAMELGLFDKPGAEKDDDVWKNKVDIWRNLVDCQVYHEDNDDTTWNESVRFALSFIMAQAGKRMNRRPVDEIRPYALSILLQSAWPSGIFPGQVDANKEPIPYDDEVMRDTYWAFSFEIPYILWKYSLPYFTAHGDLQVGAKGSTGPTMNSMKRSFPVNNAVDQKNIVELSDEWLYNEPDFFNHVSTNDESLSHSPTDEESSTSCSSFSECSPKRIAVVDIPRIANTKKRSLRLRDMITYFDNASDFKSHMGQRRFQSQSKKRFCALFDIDPANNKACHQTPSEKPAMQAFYYRHTSYDKFFPDVTTAERNKWTTELHLSFYSVNRQRLSSIPVIGQKNLPNFETLGEDERPPKIVMSFRFDGDFFDRYWTWHFLECDPQMASKFNIERALHDLLIKGPGGTNNKKEPWRQRRVLELLLFDRIMCRMQECTADILKKVKLNAWKKPARSNSKEQEDPDGTESSLSRSLNVDYDAFRTTSSQCQGYQQLLQTVEQDLQENLDQIERWLNREKDRVAERPRWTFNDESRYRGVISKLLVSNQHRIQDLRRSHASISSFNESLTKKLEIIRSELDQRRADDIKRFTYVTVVFLPLGFATGVFSMSEAPADRTLVGMVLTAVVAFATTALLLKYAEPLEKRYKRGSEAAHRLMAGMSWSRTKRARGTHDVEAGRNAIPGKSTLYESRDGGN</sequence>
<reference evidence="3" key="1">
    <citation type="journal article" date="2021" name="Nat. Commun.">
        <title>Genetic determinants of endophytism in the Arabidopsis root mycobiome.</title>
        <authorList>
            <person name="Mesny F."/>
            <person name="Miyauchi S."/>
            <person name="Thiergart T."/>
            <person name="Pickel B."/>
            <person name="Atanasova L."/>
            <person name="Karlsson M."/>
            <person name="Huettel B."/>
            <person name="Barry K.W."/>
            <person name="Haridas S."/>
            <person name="Chen C."/>
            <person name="Bauer D."/>
            <person name="Andreopoulos W."/>
            <person name="Pangilinan J."/>
            <person name="LaButti K."/>
            <person name="Riley R."/>
            <person name="Lipzen A."/>
            <person name="Clum A."/>
            <person name="Drula E."/>
            <person name="Henrissat B."/>
            <person name="Kohler A."/>
            <person name="Grigoriev I.V."/>
            <person name="Martin F.M."/>
            <person name="Hacquard S."/>
        </authorList>
    </citation>
    <scope>NUCLEOTIDE SEQUENCE</scope>
    <source>
        <strain evidence="3">FSSC 5 MPI-SDFR-AT-0091</strain>
    </source>
</reference>
<dbReference type="AlphaFoldDB" id="A0A9P9K0V2"/>
<gene>
    <name evidence="3" type="ORF">B0J15DRAFT_405910</name>
</gene>
<keyword evidence="4" id="KW-1185">Reference proteome</keyword>
<accession>A0A9P9K0V2</accession>
<comment type="caution">
    <text evidence="3">The sequence shown here is derived from an EMBL/GenBank/DDBJ whole genome shotgun (WGS) entry which is preliminary data.</text>
</comment>
<feature type="transmembrane region" description="Helical" evidence="2">
    <location>
        <begin position="613"/>
        <end position="633"/>
    </location>
</feature>
<evidence type="ECO:0000313" key="3">
    <source>
        <dbReference type="EMBL" id="KAH7239790.1"/>
    </source>
</evidence>
<feature type="region of interest" description="Disordered" evidence="1">
    <location>
        <begin position="448"/>
        <end position="467"/>
    </location>
</feature>
<dbReference type="OrthoDB" id="5361176at2759"/>
<keyword evidence="2" id="KW-0812">Transmembrane</keyword>
<dbReference type="GO" id="GO:0046873">
    <property type="term" value="F:metal ion transmembrane transporter activity"/>
    <property type="evidence" value="ECO:0007669"/>
    <property type="project" value="InterPro"/>
</dbReference>
<keyword evidence="2" id="KW-0472">Membrane</keyword>
<dbReference type="Pfam" id="PF01544">
    <property type="entry name" value="CorA"/>
    <property type="match status" value="1"/>
</dbReference>
<name>A0A9P9K0V2_FUSSL</name>
<evidence type="ECO:0000256" key="1">
    <source>
        <dbReference type="SAM" id="MobiDB-lite"/>
    </source>
</evidence>
<dbReference type="Gene3D" id="1.20.58.340">
    <property type="entry name" value="Magnesium transport protein CorA, transmembrane region"/>
    <property type="match status" value="1"/>
</dbReference>
<dbReference type="InterPro" id="IPR002523">
    <property type="entry name" value="MgTranspt_CorA/ZnTranspt_ZntB"/>
</dbReference>
<organism evidence="3 4">
    <name type="scientific">Fusarium solani</name>
    <name type="common">Filamentous fungus</name>
    <dbReference type="NCBI Taxonomy" id="169388"/>
    <lineage>
        <taxon>Eukaryota</taxon>
        <taxon>Fungi</taxon>
        <taxon>Dikarya</taxon>
        <taxon>Ascomycota</taxon>
        <taxon>Pezizomycotina</taxon>
        <taxon>Sordariomycetes</taxon>
        <taxon>Hypocreomycetidae</taxon>
        <taxon>Hypocreales</taxon>
        <taxon>Nectriaceae</taxon>
        <taxon>Fusarium</taxon>
        <taxon>Fusarium solani species complex</taxon>
    </lineage>
</organism>
<evidence type="ECO:0000256" key="2">
    <source>
        <dbReference type="SAM" id="Phobius"/>
    </source>
</evidence>
<evidence type="ECO:0000313" key="4">
    <source>
        <dbReference type="Proteomes" id="UP000736672"/>
    </source>
</evidence>
<feature type="non-terminal residue" evidence="3">
    <location>
        <position position="1"/>
    </location>
</feature>
<keyword evidence="2" id="KW-1133">Transmembrane helix</keyword>
<proteinExistence type="predicted"/>
<feature type="region of interest" description="Disordered" evidence="1">
    <location>
        <begin position="189"/>
        <end position="210"/>
    </location>
</feature>
<dbReference type="GO" id="GO:0016020">
    <property type="term" value="C:membrane"/>
    <property type="evidence" value="ECO:0007669"/>
    <property type="project" value="InterPro"/>
</dbReference>
<protein>
    <recommendedName>
        <fullName evidence="5">Mg2+ transporter zinc transport protein</fullName>
    </recommendedName>
</protein>